<dbReference type="eggNOG" id="COG0189">
    <property type="taxonomic scope" value="Bacteria"/>
</dbReference>
<dbReference type="GO" id="GO:0005524">
    <property type="term" value="F:ATP binding"/>
    <property type="evidence" value="ECO:0007669"/>
    <property type="project" value="UniProtKB-UniRule"/>
</dbReference>
<accession>A0A1N6II48</accession>
<keyword evidence="1 4" id="KW-0436">Ligase</keyword>
<dbReference type="InterPro" id="IPR013815">
    <property type="entry name" value="ATP_grasp_subdomain_1"/>
</dbReference>
<dbReference type="GO" id="GO:0008716">
    <property type="term" value="F:D-alanine-D-alanine ligase activity"/>
    <property type="evidence" value="ECO:0007669"/>
    <property type="project" value="InterPro"/>
</dbReference>
<feature type="domain" description="ATP-grasp" evidence="3">
    <location>
        <begin position="290"/>
        <end position="484"/>
    </location>
</feature>
<dbReference type="EMBL" id="FSRO01000001">
    <property type="protein sequence ID" value="SIO31686.1"/>
    <property type="molecule type" value="Genomic_DNA"/>
</dbReference>
<dbReference type="Pfam" id="PF14401">
    <property type="entry name" value="RLAN"/>
    <property type="match status" value="1"/>
</dbReference>
<dbReference type="STRING" id="44575.SAMN05216419_103019"/>
<dbReference type="Pfam" id="PF07478">
    <property type="entry name" value="Dala_Dala_lig_C"/>
    <property type="match status" value="1"/>
</dbReference>
<keyword evidence="5" id="KW-1185">Reference proteome</keyword>
<gene>
    <name evidence="4" type="ORF">SAMN02743940_1832</name>
</gene>
<keyword evidence="2" id="KW-0067">ATP-binding</keyword>
<evidence type="ECO:0000256" key="2">
    <source>
        <dbReference type="PROSITE-ProRule" id="PRU00409"/>
    </source>
</evidence>
<dbReference type="PANTHER" id="PTHR21621:SF0">
    <property type="entry name" value="BETA-CITRYLGLUTAMATE SYNTHASE B-RELATED"/>
    <property type="match status" value="1"/>
</dbReference>
<proteinExistence type="predicted"/>
<evidence type="ECO:0000259" key="3">
    <source>
        <dbReference type="PROSITE" id="PS50975"/>
    </source>
</evidence>
<dbReference type="Proteomes" id="UP000185062">
    <property type="component" value="Unassembled WGS sequence"/>
</dbReference>
<dbReference type="GO" id="GO:0005737">
    <property type="term" value="C:cytoplasm"/>
    <property type="evidence" value="ECO:0007669"/>
    <property type="project" value="TreeGrafter"/>
</dbReference>
<keyword evidence="2" id="KW-0547">Nucleotide-binding</keyword>
<protein>
    <submittedName>
        <fullName evidence="4">Glutathione synthase/RimK-type ligase, ATP-grasp superfamily</fullName>
    </submittedName>
</protein>
<sequence length="498" mass="57860">MHSLYILVDSQEDWTPYYPTADLMTFEVYLTLPESKKPGKAQVINLCRDYNYLGTGYYCSLLAEARGQRVIPSIRSINDLANHYYYRLYDNNLDKSLDKHLVKFGQSDAEILAIKIFFGRVSYPSLEKLARRLFELYPCPILAVNFKRGSRWEIVSVIPGTLADLNEVEQNQFATAIDAYSRKIWRKPRSRKRFRFEMAILCNPNEALPPSDNKAIKNFIRIGNDLGLDIDIIDKHDYARLLEYDALFIRETTAINHHTYRFAKRAESEGLVVLDDPDSILKCTNKVFLADLLSTHNIPTPKTQLILRNKMLDFHELEQTFGYPVVLKIPNGSFSRGVVKAHSRDELEKYCTELFKESAILLLQEYVRTDYDWRIGFLNNRPLYACKYYMVRGHWQIYNHNNAKPEDQSGDFETIAIHEVPKDIIRTATKAVKLIGEGFYGVDLKQVAGRNVIIEINDNPSIDSGVEDLYLGDDLYRIIMEEFIRRLERKYSAFSYKE</sequence>
<dbReference type="AlphaFoldDB" id="A0A1N6II48"/>
<name>A0A1N6II48_9PROT</name>
<evidence type="ECO:0000313" key="5">
    <source>
        <dbReference type="Proteomes" id="UP000185062"/>
    </source>
</evidence>
<dbReference type="GO" id="GO:0018169">
    <property type="term" value="F:ribosomal S6-glutamic acid ligase activity"/>
    <property type="evidence" value="ECO:0007669"/>
    <property type="project" value="TreeGrafter"/>
</dbReference>
<dbReference type="InterPro" id="IPR011095">
    <property type="entry name" value="Dala_Dala_lig_C"/>
</dbReference>
<dbReference type="RefSeq" id="WP_028461953.1">
    <property type="nucleotide sequence ID" value="NZ_FSRO01000001.1"/>
</dbReference>
<dbReference type="Gene3D" id="3.30.1490.20">
    <property type="entry name" value="ATP-grasp fold, A domain"/>
    <property type="match status" value="1"/>
</dbReference>
<evidence type="ECO:0000313" key="4">
    <source>
        <dbReference type="EMBL" id="SIO31686.1"/>
    </source>
</evidence>
<dbReference type="SUPFAM" id="SSF56059">
    <property type="entry name" value="Glutathione synthetase ATP-binding domain-like"/>
    <property type="match status" value="1"/>
</dbReference>
<evidence type="ECO:0000256" key="1">
    <source>
        <dbReference type="ARBA" id="ARBA00022598"/>
    </source>
</evidence>
<dbReference type="InterPro" id="IPR011761">
    <property type="entry name" value="ATP-grasp"/>
</dbReference>
<reference evidence="4 5" key="1">
    <citation type="submission" date="2016-12" db="EMBL/GenBank/DDBJ databases">
        <authorList>
            <person name="Song W.-J."/>
            <person name="Kurnit D.M."/>
        </authorList>
    </citation>
    <scope>NUCLEOTIDE SEQUENCE [LARGE SCALE GENOMIC DNA]</scope>
    <source>
        <strain evidence="4 5">ATCC 49181</strain>
    </source>
</reference>
<dbReference type="Gene3D" id="3.30.470.20">
    <property type="entry name" value="ATP-grasp fold, B domain"/>
    <property type="match status" value="1"/>
</dbReference>
<dbReference type="PROSITE" id="PS50975">
    <property type="entry name" value="ATP_GRASP"/>
    <property type="match status" value="1"/>
</dbReference>
<dbReference type="GO" id="GO:0046872">
    <property type="term" value="F:metal ion binding"/>
    <property type="evidence" value="ECO:0007669"/>
    <property type="project" value="InterPro"/>
</dbReference>
<organism evidence="4 5">
    <name type="scientific">Nitrosomonas cryotolerans ATCC 49181</name>
    <dbReference type="NCBI Taxonomy" id="1131553"/>
    <lineage>
        <taxon>Bacteria</taxon>
        <taxon>Pseudomonadati</taxon>
        <taxon>Pseudomonadota</taxon>
        <taxon>Betaproteobacteria</taxon>
        <taxon>Nitrosomonadales</taxon>
        <taxon>Nitrosomonadaceae</taxon>
        <taxon>Nitrosomonas</taxon>
    </lineage>
</organism>
<dbReference type="InterPro" id="IPR025839">
    <property type="entry name" value="RLAN_dom"/>
</dbReference>
<dbReference type="GO" id="GO:0009432">
    <property type="term" value="P:SOS response"/>
    <property type="evidence" value="ECO:0007669"/>
    <property type="project" value="TreeGrafter"/>
</dbReference>
<dbReference type="PANTHER" id="PTHR21621">
    <property type="entry name" value="RIBOSOMAL PROTEIN S6 MODIFICATION PROTEIN"/>
    <property type="match status" value="1"/>
</dbReference>